<accession>A0ABN3UNC9</accession>
<name>A0ABN3UNC9_9ACTN</name>
<evidence type="ECO:0000256" key="2">
    <source>
        <dbReference type="SAM" id="Phobius"/>
    </source>
</evidence>
<reference evidence="3 4" key="1">
    <citation type="journal article" date="2019" name="Int. J. Syst. Evol. Microbiol.">
        <title>The Global Catalogue of Microorganisms (GCM) 10K type strain sequencing project: providing services to taxonomists for standard genome sequencing and annotation.</title>
        <authorList>
            <consortium name="The Broad Institute Genomics Platform"/>
            <consortium name="The Broad Institute Genome Sequencing Center for Infectious Disease"/>
            <person name="Wu L."/>
            <person name="Ma J."/>
        </authorList>
    </citation>
    <scope>NUCLEOTIDE SEQUENCE [LARGE SCALE GENOMIC DNA]</scope>
    <source>
        <strain evidence="3 4">JCM 8201</strain>
    </source>
</reference>
<keyword evidence="4" id="KW-1185">Reference proteome</keyword>
<feature type="transmembrane region" description="Helical" evidence="2">
    <location>
        <begin position="6"/>
        <end position="24"/>
    </location>
</feature>
<proteinExistence type="predicted"/>
<comment type="caution">
    <text evidence="3">The sequence shown here is derived from an EMBL/GenBank/DDBJ whole genome shotgun (WGS) entry which is preliminary data.</text>
</comment>
<feature type="region of interest" description="Disordered" evidence="1">
    <location>
        <begin position="65"/>
        <end position="84"/>
    </location>
</feature>
<keyword evidence="2" id="KW-0812">Transmembrane</keyword>
<keyword evidence="2" id="KW-1133">Transmembrane helix</keyword>
<sequence length="84" mass="9651">MEIWQIISSGTFLAFLLMYARLYLNHRRDMKIAELALNGTHPADRPRIMDKLAKILLVLNKRREPDPSQFIGSQQPPQDPPPAV</sequence>
<protein>
    <submittedName>
        <fullName evidence="3">Uncharacterized protein</fullName>
    </submittedName>
</protein>
<evidence type="ECO:0000256" key="1">
    <source>
        <dbReference type="SAM" id="MobiDB-lite"/>
    </source>
</evidence>
<evidence type="ECO:0000313" key="3">
    <source>
        <dbReference type="EMBL" id="GAA2735552.1"/>
    </source>
</evidence>
<dbReference type="RefSeq" id="WP_344455483.1">
    <property type="nucleotide sequence ID" value="NZ_BAAATZ010000029.1"/>
</dbReference>
<dbReference type="EMBL" id="BAAATZ010000029">
    <property type="protein sequence ID" value="GAA2735552.1"/>
    <property type="molecule type" value="Genomic_DNA"/>
</dbReference>
<keyword evidence="2" id="KW-0472">Membrane</keyword>
<gene>
    <name evidence="3" type="ORF">GCM10010439_60630</name>
</gene>
<evidence type="ECO:0000313" key="4">
    <source>
        <dbReference type="Proteomes" id="UP001501842"/>
    </source>
</evidence>
<dbReference type="Proteomes" id="UP001501842">
    <property type="component" value="Unassembled WGS sequence"/>
</dbReference>
<organism evidence="3 4">
    <name type="scientific">Actinocorallia aurantiaca</name>
    <dbReference type="NCBI Taxonomy" id="46204"/>
    <lineage>
        <taxon>Bacteria</taxon>
        <taxon>Bacillati</taxon>
        <taxon>Actinomycetota</taxon>
        <taxon>Actinomycetes</taxon>
        <taxon>Streptosporangiales</taxon>
        <taxon>Thermomonosporaceae</taxon>
        <taxon>Actinocorallia</taxon>
    </lineage>
</organism>